<protein>
    <recommendedName>
        <fullName evidence="2">Myb/SANT-like DNA-binding domain-containing protein</fullName>
    </recommendedName>
</protein>
<dbReference type="Pfam" id="PF13873">
    <property type="entry name" value="Myb_DNA-bind_5"/>
    <property type="match status" value="1"/>
</dbReference>
<reference evidence="3" key="1">
    <citation type="submission" date="2021-02" db="EMBL/GenBank/DDBJ databases">
        <authorList>
            <person name="Nowell W R."/>
        </authorList>
    </citation>
    <scope>NUCLEOTIDE SEQUENCE</scope>
</reference>
<accession>A0A814UPQ2</accession>
<feature type="compositionally biased region" description="Polar residues" evidence="1">
    <location>
        <begin position="187"/>
        <end position="200"/>
    </location>
</feature>
<feature type="compositionally biased region" description="Polar residues" evidence="1">
    <location>
        <begin position="214"/>
        <end position="224"/>
    </location>
</feature>
<gene>
    <name evidence="3" type="ORF">BJG266_LOCUS25564</name>
</gene>
<evidence type="ECO:0000256" key="1">
    <source>
        <dbReference type="SAM" id="MobiDB-lite"/>
    </source>
</evidence>
<dbReference type="PANTHER" id="PTHR23098:SF16">
    <property type="entry name" value="REGULATORY PROTEIN ZESTE"/>
    <property type="match status" value="1"/>
</dbReference>
<feature type="domain" description="Myb/SANT-like DNA-binding" evidence="2">
    <location>
        <begin position="20"/>
        <end position="97"/>
    </location>
</feature>
<feature type="compositionally biased region" description="Basic and acidic residues" evidence="1">
    <location>
        <begin position="171"/>
        <end position="186"/>
    </location>
</feature>
<dbReference type="PANTHER" id="PTHR23098">
    <property type="entry name" value="AGAP001331-PA-RELATED"/>
    <property type="match status" value="1"/>
</dbReference>
<evidence type="ECO:0000259" key="2">
    <source>
        <dbReference type="Pfam" id="PF13873"/>
    </source>
</evidence>
<feature type="compositionally biased region" description="Low complexity" evidence="1">
    <location>
        <begin position="149"/>
        <end position="170"/>
    </location>
</feature>
<feature type="region of interest" description="Disordered" evidence="1">
    <location>
        <begin position="149"/>
        <end position="224"/>
    </location>
</feature>
<dbReference type="EMBL" id="CAJNOI010000199">
    <property type="protein sequence ID" value="CAF1177494.1"/>
    <property type="molecule type" value="Genomic_DNA"/>
</dbReference>
<feature type="region of interest" description="Disordered" evidence="1">
    <location>
        <begin position="363"/>
        <end position="391"/>
    </location>
</feature>
<name>A0A814UPQ2_9BILA</name>
<evidence type="ECO:0000313" key="3">
    <source>
        <dbReference type="EMBL" id="CAF1177494.1"/>
    </source>
</evidence>
<comment type="caution">
    <text evidence="3">The sequence shown here is derived from an EMBL/GenBank/DDBJ whole genome shotgun (WGS) entry which is preliminary data.</text>
</comment>
<dbReference type="AlphaFoldDB" id="A0A814UPQ2"/>
<sequence>MNDQTADLSSIDSFHVGRRRKPNFTDHEVLYIIDQYDNYKECLHSREASKSVIAQKQAIWKQITDNLNTNYPQVERTVEDVRRKWKKLQSEAKRESAAYRAAQLAGTSTSISNKQLNVYNRILNICRAPVTSTSHFPPNATLAAALQHQQLLQQHHQQIQQSNMNNNNNNNHHDMSFNEQSSDKVDSPSSDLGNGISVQLDSPGDESASLLGNEDNSPSPITNYQLTSNIQSYQPAHLSTVAISNNGQISKRTLDKRRKLLKSSVNQQVINNTSKSSYGQPQQQQQLQQQQQQNSLRYESLIKRKRTLELTSQRLVYDKERLLIERKNLDIKLATNECENERIAIEKRRTELALQKLQSDISLSTNGNHNLSDQEDHEDNNSLDDMSDINE</sequence>
<dbReference type="InterPro" id="IPR028002">
    <property type="entry name" value="Myb_DNA-bind_5"/>
</dbReference>
<evidence type="ECO:0000313" key="4">
    <source>
        <dbReference type="Proteomes" id="UP000663877"/>
    </source>
</evidence>
<dbReference type="Proteomes" id="UP000663877">
    <property type="component" value="Unassembled WGS sequence"/>
</dbReference>
<dbReference type="GO" id="GO:0005634">
    <property type="term" value="C:nucleus"/>
    <property type="evidence" value="ECO:0007669"/>
    <property type="project" value="TreeGrafter"/>
</dbReference>
<proteinExistence type="predicted"/>
<organism evidence="3 4">
    <name type="scientific">Adineta steineri</name>
    <dbReference type="NCBI Taxonomy" id="433720"/>
    <lineage>
        <taxon>Eukaryota</taxon>
        <taxon>Metazoa</taxon>
        <taxon>Spiralia</taxon>
        <taxon>Gnathifera</taxon>
        <taxon>Rotifera</taxon>
        <taxon>Eurotatoria</taxon>
        <taxon>Bdelloidea</taxon>
        <taxon>Adinetida</taxon>
        <taxon>Adinetidae</taxon>
        <taxon>Adineta</taxon>
    </lineage>
</organism>
<feature type="compositionally biased region" description="Acidic residues" evidence="1">
    <location>
        <begin position="373"/>
        <end position="391"/>
    </location>
</feature>